<keyword evidence="5" id="KW-0813">Transport</keyword>
<dbReference type="GO" id="GO:0005886">
    <property type="term" value="C:plasma membrane"/>
    <property type="evidence" value="ECO:0007669"/>
    <property type="project" value="UniProtKB-SubCell"/>
</dbReference>
<feature type="transmembrane region" description="Helical" evidence="13">
    <location>
        <begin position="325"/>
        <end position="348"/>
    </location>
</feature>
<evidence type="ECO:0000256" key="2">
    <source>
        <dbReference type="ARBA" id="ARBA00004651"/>
    </source>
</evidence>
<dbReference type="CDD" id="cd13131">
    <property type="entry name" value="MATE_NorM_like"/>
    <property type="match status" value="1"/>
</dbReference>
<dbReference type="PIRSF" id="PIRSF006603">
    <property type="entry name" value="DinF"/>
    <property type="match status" value="1"/>
</dbReference>
<evidence type="ECO:0000256" key="5">
    <source>
        <dbReference type="ARBA" id="ARBA00022448"/>
    </source>
</evidence>
<comment type="caution">
    <text evidence="14">The sequence shown here is derived from an EMBL/GenBank/DDBJ whole genome shotgun (WGS) entry which is preliminary data.</text>
</comment>
<evidence type="ECO:0000313" key="14">
    <source>
        <dbReference type="EMBL" id="PSB18319.1"/>
    </source>
</evidence>
<feature type="transmembrane region" description="Helical" evidence="13">
    <location>
        <begin position="283"/>
        <end position="304"/>
    </location>
</feature>
<dbReference type="PANTHER" id="PTHR43298:SF2">
    <property type="entry name" value="FMN_FAD EXPORTER YEEO-RELATED"/>
    <property type="match status" value="1"/>
</dbReference>
<feature type="transmembrane region" description="Helical" evidence="13">
    <location>
        <begin position="169"/>
        <end position="188"/>
    </location>
</feature>
<comment type="subcellular location">
    <subcellularLocation>
        <location evidence="2">Cell membrane</location>
        <topology evidence="2">Multi-pass membrane protein</topology>
    </subcellularLocation>
</comment>
<gene>
    <name evidence="14" type="ORF">C7B65_15580</name>
</gene>
<dbReference type="OrthoDB" id="9780160at2"/>
<proteinExistence type="inferred from homology"/>
<keyword evidence="10" id="KW-0406">Ion transport</keyword>
<evidence type="ECO:0000256" key="11">
    <source>
        <dbReference type="ARBA" id="ARBA00023136"/>
    </source>
</evidence>
<evidence type="ECO:0000256" key="1">
    <source>
        <dbReference type="ARBA" id="ARBA00003408"/>
    </source>
</evidence>
<dbReference type="InterPro" id="IPR002528">
    <property type="entry name" value="MATE_fam"/>
</dbReference>
<reference evidence="14 15" key="2">
    <citation type="submission" date="2018-03" db="EMBL/GenBank/DDBJ databases">
        <title>The ancient ancestry and fast evolution of plastids.</title>
        <authorList>
            <person name="Moore K.R."/>
            <person name="Magnabosco C."/>
            <person name="Momper L."/>
            <person name="Gold D.A."/>
            <person name="Bosak T."/>
            <person name="Fournier G.P."/>
        </authorList>
    </citation>
    <scope>NUCLEOTIDE SEQUENCE [LARGE SCALE GENOMIC DNA]</scope>
    <source>
        <strain evidence="14 15">ULC007</strain>
    </source>
</reference>
<evidence type="ECO:0000256" key="3">
    <source>
        <dbReference type="ARBA" id="ARBA00010199"/>
    </source>
</evidence>
<keyword evidence="11 13" id="KW-0472">Membrane</keyword>
<dbReference type="GO" id="GO:0042910">
    <property type="term" value="F:xenobiotic transmembrane transporter activity"/>
    <property type="evidence" value="ECO:0007669"/>
    <property type="project" value="InterPro"/>
</dbReference>
<evidence type="ECO:0000256" key="10">
    <source>
        <dbReference type="ARBA" id="ARBA00023065"/>
    </source>
</evidence>
<feature type="transmembrane region" description="Helical" evidence="13">
    <location>
        <begin position="99"/>
        <end position="117"/>
    </location>
</feature>
<reference evidence="14 15" key="1">
    <citation type="submission" date="2018-02" db="EMBL/GenBank/DDBJ databases">
        <authorList>
            <person name="Cohen D.B."/>
            <person name="Kent A.D."/>
        </authorList>
    </citation>
    <scope>NUCLEOTIDE SEQUENCE [LARGE SCALE GENOMIC DNA]</scope>
    <source>
        <strain evidence="14 15">ULC007</strain>
    </source>
</reference>
<keyword evidence="7" id="KW-1003">Cell membrane</keyword>
<feature type="transmembrane region" description="Helical" evidence="13">
    <location>
        <begin position="360"/>
        <end position="384"/>
    </location>
</feature>
<evidence type="ECO:0000256" key="4">
    <source>
        <dbReference type="ARBA" id="ARBA00020268"/>
    </source>
</evidence>
<evidence type="ECO:0000313" key="15">
    <source>
        <dbReference type="Proteomes" id="UP000238634"/>
    </source>
</evidence>
<feature type="transmembrane region" description="Helical" evidence="13">
    <location>
        <begin position="423"/>
        <end position="441"/>
    </location>
</feature>
<evidence type="ECO:0000256" key="13">
    <source>
        <dbReference type="SAM" id="Phobius"/>
    </source>
</evidence>
<feature type="transmembrane region" description="Helical" evidence="13">
    <location>
        <begin position="137"/>
        <end position="157"/>
    </location>
</feature>
<keyword evidence="15" id="KW-1185">Reference proteome</keyword>
<dbReference type="GO" id="GO:0015297">
    <property type="term" value="F:antiporter activity"/>
    <property type="evidence" value="ECO:0007669"/>
    <property type="project" value="UniProtKB-KW"/>
</dbReference>
<dbReference type="NCBIfam" id="TIGR00797">
    <property type="entry name" value="matE"/>
    <property type="match status" value="1"/>
</dbReference>
<sequence>MTRLPQNYPLLLFKESQIILRLAIPVMAAQVGQNLMTFVDTVMVGHYNAQHLAAIAAGTMLFFPLQVFANGVLIALSPIVAQFYGSGERHEIGAYVRQGLYLSQFIALPIVLIVRHLSPALSWMGIEPGVVAIADGYIKAISWGLPAAFAFMALRLFNEGIAVMKPGMYFTLVALGCNIVGNSVLIYGRFGFPELGAVGAGWSTAVSWWIMLACMSVYVVINRQLKPFNLLERFDRPSARKLLELLKVGIPIGLSLILEVGMFAVTTLLIGGLGTNILAGHQVALNIAAMTFMVPLGLSIATTVRVGQLVGQGNFIDARFSGLTSLVISVAIMTSASLVLVCLPMTIAGLYTNDPQVKAIAVQLLMMAAIFQIFDGLQVVAIGALRGLKDTRMPMLFNLISYWVVGLPIGYCLGIIGPFGAQGLWAGFIAGLLMSACLNNIRFFRLTRNV</sequence>
<dbReference type="PANTHER" id="PTHR43298">
    <property type="entry name" value="MULTIDRUG RESISTANCE PROTEIN NORM-RELATED"/>
    <property type="match status" value="1"/>
</dbReference>
<accession>A0A2T1DCU8</accession>
<feature type="transmembrane region" description="Helical" evidence="13">
    <location>
        <begin position="200"/>
        <end position="221"/>
    </location>
</feature>
<evidence type="ECO:0000256" key="6">
    <source>
        <dbReference type="ARBA" id="ARBA00022449"/>
    </source>
</evidence>
<evidence type="ECO:0000256" key="9">
    <source>
        <dbReference type="ARBA" id="ARBA00022989"/>
    </source>
</evidence>
<dbReference type="RefSeq" id="WP_073069633.1">
    <property type="nucleotide sequence ID" value="NZ_MPPI01000003.1"/>
</dbReference>
<keyword evidence="6" id="KW-0050">Antiport</keyword>
<organism evidence="14 15">
    <name type="scientific">Phormidesmis priestleyi ULC007</name>
    <dbReference type="NCBI Taxonomy" id="1920490"/>
    <lineage>
        <taxon>Bacteria</taxon>
        <taxon>Bacillati</taxon>
        <taxon>Cyanobacteriota</taxon>
        <taxon>Cyanophyceae</taxon>
        <taxon>Leptolyngbyales</taxon>
        <taxon>Leptolyngbyaceae</taxon>
        <taxon>Phormidesmis</taxon>
    </lineage>
</organism>
<dbReference type="GO" id="GO:0006811">
    <property type="term" value="P:monoatomic ion transport"/>
    <property type="evidence" value="ECO:0007669"/>
    <property type="project" value="UniProtKB-KW"/>
</dbReference>
<comment type="similarity">
    <text evidence="3">Belongs to the multi antimicrobial extrusion (MATE) (TC 2.A.66.1) family.</text>
</comment>
<comment type="function">
    <text evidence="1">Multidrug efflux pump.</text>
</comment>
<dbReference type="AlphaFoldDB" id="A0A2T1DCU8"/>
<keyword evidence="9 13" id="KW-1133">Transmembrane helix</keyword>
<dbReference type="InterPro" id="IPR048279">
    <property type="entry name" value="MdtK-like"/>
</dbReference>
<evidence type="ECO:0000256" key="8">
    <source>
        <dbReference type="ARBA" id="ARBA00022692"/>
    </source>
</evidence>
<dbReference type="STRING" id="1920490.GCA_001895925_02939"/>
<evidence type="ECO:0000256" key="7">
    <source>
        <dbReference type="ARBA" id="ARBA00022475"/>
    </source>
</evidence>
<protein>
    <recommendedName>
        <fullName evidence="4">Probable multidrug resistance protein NorM</fullName>
    </recommendedName>
    <alternativeName>
        <fullName evidence="12">Multidrug-efflux transporter</fullName>
    </alternativeName>
</protein>
<evidence type="ECO:0000256" key="12">
    <source>
        <dbReference type="ARBA" id="ARBA00031636"/>
    </source>
</evidence>
<name>A0A2T1DCU8_9CYAN</name>
<keyword evidence="8 13" id="KW-0812">Transmembrane</keyword>
<feature type="transmembrane region" description="Helical" evidence="13">
    <location>
        <begin position="242"/>
        <end position="271"/>
    </location>
</feature>
<feature type="transmembrane region" description="Helical" evidence="13">
    <location>
        <begin position="396"/>
        <end position="417"/>
    </location>
</feature>
<dbReference type="EMBL" id="PVWG01000018">
    <property type="protein sequence ID" value="PSB18319.1"/>
    <property type="molecule type" value="Genomic_DNA"/>
</dbReference>
<dbReference type="InterPro" id="IPR050222">
    <property type="entry name" value="MATE_MdtK"/>
</dbReference>
<dbReference type="Pfam" id="PF01554">
    <property type="entry name" value="MatE"/>
    <property type="match status" value="2"/>
</dbReference>
<dbReference type="Proteomes" id="UP000238634">
    <property type="component" value="Unassembled WGS sequence"/>
</dbReference>